<evidence type="ECO:0000313" key="1">
    <source>
        <dbReference type="EMBL" id="MDQ7250754.1"/>
    </source>
</evidence>
<reference evidence="2" key="1">
    <citation type="submission" date="2023-08" db="EMBL/GenBank/DDBJ databases">
        <title>Rhodospirillaceae gen. nov., a novel taxon isolated from the Yangtze River Yuezi River estuary sludge.</title>
        <authorList>
            <person name="Ruan L."/>
        </authorList>
    </citation>
    <scope>NUCLEOTIDE SEQUENCE [LARGE SCALE GENOMIC DNA]</scope>
    <source>
        <strain evidence="2">R-7</strain>
    </source>
</reference>
<name>A0ABU0YSR6_9PROT</name>
<gene>
    <name evidence="1" type="ORF">Q8A70_23905</name>
</gene>
<protein>
    <submittedName>
        <fullName evidence="1">Uncharacterized protein</fullName>
    </submittedName>
</protein>
<keyword evidence="2" id="KW-1185">Reference proteome</keyword>
<accession>A0ABU0YSR6</accession>
<dbReference type="EMBL" id="JAUYVI010000007">
    <property type="protein sequence ID" value="MDQ7250754.1"/>
    <property type="molecule type" value="Genomic_DNA"/>
</dbReference>
<dbReference type="Proteomes" id="UP001230156">
    <property type="component" value="Unassembled WGS sequence"/>
</dbReference>
<proteinExistence type="predicted"/>
<sequence length="218" mass="23657">MDTPAFYDTLFGDLPLADWAQHGNKLEGEPWASFARATEFRAAGQLAQACRTLLEITRMPDLETRHTLQAWNGLRELNCPEGRSGEREVLGVIIEAAAEHGDDGHDILAVYVDGSALYLDHSGAVTTWPSRDSKLEDEIDAVLEAATAILPKIGPWPEKRLPPPEKGNVRLNLLTPIGLCFGEGPFAAIARDPVGGPLVKAGAVLVHRLQQQPRATVN</sequence>
<comment type="caution">
    <text evidence="1">The sequence shown here is derived from an EMBL/GenBank/DDBJ whole genome shotgun (WGS) entry which is preliminary data.</text>
</comment>
<evidence type="ECO:0000313" key="2">
    <source>
        <dbReference type="Proteomes" id="UP001230156"/>
    </source>
</evidence>
<dbReference type="RefSeq" id="WP_379960434.1">
    <property type="nucleotide sequence ID" value="NZ_JAUYVI010000007.1"/>
</dbReference>
<organism evidence="1 2">
    <name type="scientific">Dongia sedimenti</name>
    <dbReference type="NCBI Taxonomy" id="3064282"/>
    <lineage>
        <taxon>Bacteria</taxon>
        <taxon>Pseudomonadati</taxon>
        <taxon>Pseudomonadota</taxon>
        <taxon>Alphaproteobacteria</taxon>
        <taxon>Rhodospirillales</taxon>
        <taxon>Dongiaceae</taxon>
        <taxon>Dongia</taxon>
    </lineage>
</organism>